<protein>
    <submittedName>
        <fullName evidence="2">Uncharacterized protein</fullName>
    </submittedName>
</protein>
<keyword evidence="3" id="KW-1185">Reference proteome</keyword>
<dbReference type="Proteomes" id="UP000239352">
    <property type="component" value="Unassembled WGS sequence"/>
</dbReference>
<gene>
    <name evidence="2" type="ORF">CEP50_08490</name>
</gene>
<evidence type="ECO:0000256" key="1">
    <source>
        <dbReference type="SAM" id="MobiDB-lite"/>
    </source>
</evidence>
<feature type="compositionally biased region" description="Low complexity" evidence="1">
    <location>
        <begin position="96"/>
        <end position="109"/>
    </location>
</feature>
<accession>A0A2T0GXH1</accession>
<sequence length="109" mass="11196">MTVRLHEVTEREADDCPAAYVSDRGTAVVRRNPVEVGTEGLTLGAGDGTCSPVWPGAGESEEGSVRLPGHSGFPQSGPVHRDTDPSGSHERVRNPSISATIASGTSSGA</sequence>
<dbReference type="EMBL" id="PVSR01000009">
    <property type="protein sequence ID" value="PRW63809.1"/>
    <property type="molecule type" value="Genomic_DNA"/>
</dbReference>
<dbReference type="InParanoid" id="A0A2T0GXH1"/>
<comment type="caution">
    <text evidence="2">The sequence shown here is derived from an EMBL/GenBank/DDBJ whole genome shotgun (WGS) entry which is preliminary data.</text>
</comment>
<organism evidence="2 3">
    <name type="scientific">Actinopolyspora mortivallis</name>
    <dbReference type="NCBI Taxonomy" id="33906"/>
    <lineage>
        <taxon>Bacteria</taxon>
        <taxon>Bacillati</taxon>
        <taxon>Actinomycetota</taxon>
        <taxon>Actinomycetes</taxon>
        <taxon>Actinopolysporales</taxon>
        <taxon>Actinopolysporaceae</taxon>
        <taxon>Actinopolyspora</taxon>
    </lineage>
</organism>
<evidence type="ECO:0000313" key="3">
    <source>
        <dbReference type="Proteomes" id="UP000239352"/>
    </source>
</evidence>
<feature type="region of interest" description="Disordered" evidence="1">
    <location>
        <begin position="38"/>
        <end position="109"/>
    </location>
</feature>
<proteinExistence type="predicted"/>
<reference evidence="2 3" key="1">
    <citation type="submission" date="2018-03" db="EMBL/GenBank/DDBJ databases">
        <title>Actinopolyspora mortivallis from Sahara, screening for active biomolecules.</title>
        <authorList>
            <person name="Selama O."/>
            <person name="Wellington E.M.H."/>
            <person name="Hacene H."/>
        </authorList>
    </citation>
    <scope>NUCLEOTIDE SEQUENCE [LARGE SCALE GENOMIC DNA]</scope>
    <source>
        <strain evidence="2 3">M5A</strain>
    </source>
</reference>
<name>A0A2T0GXH1_ACTMO</name>
<evidence type="ECO:0000313" key="2">
    <source>
        <dbReference type="EMBL" id="PRW63809.1"/>
    </source>
</evidence>
<dbReference type="AlphaFoldDB" id="A0A2T0GXH1"/>
<feature type="compositionally biased region" description="Basic and acidic residues" evidence="1">
    <location>
        <begin position="79"/>
        <end position="93"/>
    </location>
</feature>